<comment type="similarity">
    <text evidence="1">Belongs to the plant acyltransferase family.</text>
</comment>
<proteinExistence type="inferred from homology"/>
<dbReference type="PANTHER" id="PTHR31147:SF66">
    <property type="entry name" value="OS05G0315700 PROTEIN"/>
    <property type="match status" value="1"/>
</dbReference>
<evidence type="ECO:0000313" key="3">
    <source>
        <dbReference type="EnsemblPlants" id="OGLUM04G05150.1"/>
    </source>
</evidence>
<dbReference type="Gene3D" id="3.30.559.10">
    <property type="entry name" value="Chloramphenicol acetyltransferase-like domain"/>
    <property type="match status" value="1"/>
</dbReference>
<evidence type="ECO:0000256" key="2">
    <source>
        <dbReference type="ARBA" id="ARBA00022679"/>
    </source>
</evidence>
<dbReference type="GO" id="GO:0050734">
    <property type="term" value="F:hydroxycinnamoyltransferase activity"/>
    <property type="evidence" value="ECO:0007669"/>
    <property type="project" value="UniProtKB-ARBA"/>
</dbReference>
<dbReference type="InterPro" id="IPR023213">
    <property type="entry name" value="CAT-like_dom_sf"/>
</dbReference>
<keyword evidence="4" id="KW-1185">Reference proteome</keyword>
<evidence type="ECO:0000313" key="4">
    <source>
        <dbReference type="Proteomes" id="UP000026961"/>
    </source>
</evidence>
<reference evidence="3" key="1">
    <citation type="submission" date="2015-04" db="UniProtKB">
        <authorList>
            <consortium name="EnsemblPlants"/>
        </authorList>
    </citation>
    <scope>IDENTIFICATION</scope>
</reference>
<dbReference type="Pfam" id="PF02458">
    <property type="entry name" value="Transferase"/>
    <property type="match status" value="1"/>
</dbReference>
<name>A0A0D9ZI38_9ORYZ</name>
<protein>
    <submittedName>
        <fullName evidence="3">Uncharacterized protein</fullName>
    </submittedName>
</protein>
<dbReference type="AlphaFoldDB" id="A0A0D9ZI38"/>
<dbReference type="HOGENOM" id="CLU_085534_0_0_1"/>
<dbReference type="Gramene" id="OGLUM04G05150.1">
    <property type="protein sequence ID" value="OGLUM04G05150.1"/>
    <property type="gene ID" value="OGLUM04G05150"/>
</dbReference>
<reference evidence="3" key="2">
    <citation type="submission" date="2018-05" db="EMBL/GenBank/DDBJ databases">
        <title>OgluRS3 (Oryza glumaepatula Reference Sequence Version 3).</title>
        <authorList>
            <person name="Zhang J."/>
            <person name="Kudrna D."/>
            <person name="Lee S."/>
            <person name="Talag J."/>
            <person name="Welchert J."/>
            <person name="Wing R.A."/>
        </authorList>
    </citation>
    <scope>NUCLEOTIDE SEQUENCE [LARGE SCALE GENOMIC DNA]</scope>
</reference>
<dbReference type="EnsemblPlants" id="OGLUM04G05150.1">
    <property type="protein sequence ID" value="OGLUM04G05150.1"/>
    <property type="gene ID" value="OGLUM04G05150"/>
</dbReference>
<dbReference type="Proteomes" id="UP000026961">
    <property type="component" value="Chromosome 4"/>
</dbReference>
<keyword evidence="2" id="KW-0808">Transferase</keyword>
<sequence length="225" mass="25202">MVKFTARRARGKPELVAPARATPNERKHLSDIDNQHSLRFYATAVEFFQLRTFDGYKPHDPAKVIRSALAETLVHYYPIAGRLRELPQETTLADLCGNPLGYALDLVRKAKLEVTDEYVKSTVEFLASRKWPSLVVDRTYIVSDITSAGDDKIDFGWGKRMGGGIPMAGDIMSKLISYFTKCKNADGEDCIVVPMYLPSITMDRFAAEISVWSMKQGSKFIVSAL</sequence>
<evidence type="ECO:0000256" key="1">
    <source>
        <dbReference type="ARBA" id="ARBA00009861"/>
    </source>
</evidence>
<dbReference type="PANTHER" id="PTHR31147">
    <property type="entry name" value="ACYL TRANSFERASE 4"/>
    <property type="match status" value="1"/>
</dbReference>
<dbReference type="STRING" id="40148.A0A0D9ZI38"/>
<dbReference type="InterPro" id="IPR050898">
    <property type="entry name" value="Plant_acyltransferase"/>
</dbReference>
<accession>A0A0D9ZI38</accession>
<organism evidence="3">
    <name type="scientific">Oryza glumipatula</name>
    <dbReference type="NCBI Taxonomy" id="40148"/>
    <lineage>
        <taxon>Eukaryota</taxon>
        <taxon>Viridiplantae</taxon>
        <taxon>Streptophyta</taxon>
        <taxon>Embryophyta</taxon>
        <taxon>Tracheophyta</taxon>
        <taxon>Spermatophyta</taxon>
        <taxon>Magnoliopsida</taxon>
        <taxon>Liliopsida</taxon>
        <taxon>Poales</taxon>
        <taxon>Poaceae</taxon>
        <taxon>BOP clade</taxon>
        <taxon>Oryzoideae</taxon>
        <taxon>Oryzeae</taxon>
        <taxon>Oryzinae</taxon>
        <taxon>Oryza</taxon>
    </lineage>
</organism>